<accession>A0A6C0FZ38</accession>
<dbReference type="RefSeq" id="WP_162358354.1">
    <property type="nucleotide sequence ID" value="NZ_CP048209.1"/>
</dbReference>
<feature type="transmembrane region" description="Helical" evidence="2">
    <location>
        <begin position="432"/>
        <end position="451"/>
    </location>
</feature>
<feature type="region of interest" description="Disordered" evidence="1">
    <location>
        <begin position="461"/>
        <end position="481"/>
    </location>
</feature>
<feature type="transmembrane region" description="Helical" evidence="2">
    <location>
        <begin position="234"/>
        <end position="254"/>
    </location>
</feature>
<feature type="transmembrane region" description="Helical" evidence="2">
    <location>
        <begin position="89"/>
        <end position="106"/>
    </location>
</feature>
<reference evidence="3 4" key="1">
    <citation type="submission" date="2020-01" db="EMBL/GenBank/DDBJ databases">
        <title>Paenibacillus sp. nov., isolated from tomato rhizosphere.</title>
        <authorList>
            <person name="Weon H.-Y."/>
            <person name="Lee S.A."/>
        </authorList>
    </citation>
    <scope>NUCLEOTIDE SEQUENCE [LARGE SCALE GENOMIC DNA]</scope>
    <source>
        <strain evidence="3 4">12200R-189</strain>
    </source>
</reference>
<dbReference type="KEGG" id="plyc:GXP70_19310"/>
<feature type="transmembrane region" description="Helical" evidence="2">
    <location>
        <begin position="113"/>
        <end position="131"/>
    </location>
</feature>
<feature type="transmembrane region" description="Helical" evidence="2">
    <location>
        <begin position="274"/>
        <end position="303"/>
    </location>
</feature>
<organism evidence="3 4">
    <name type="scientific">Paenibacillus lycopersici</name>
    <dbReference type="NCBI Taxonomy" id="2704462"/>
    <lineage>
        <taxon>Bacteria</taxon>
        <taxon>Bacillati</taxon>
        <taxon>Bacillota</taxon>
        <taxon>Bacilli</taxon>
        <taxon>Bacillales</taxon>
        <taxon>Paenibacillaceae</taxon>
        <taxon>Paenibacillus</taxon>
    </lineage>
</organism>
<feature type="region of interest" description="Disordered" evidence="1">
    <location>
        <begin position="1"/>
        <end position="43"/>
    </location>
</feature>
<evidence type="ECO:0000256" key="1">
    <source>
        <dbReference type="SAM" id="MobiDB-lite"/>
    </source>
</evidence>
<evidence type="ECO:0000256" key="2">
    <source>
        <dbReference type="SAM" id="Phobius"/>
    </source>
</evidence>
<gene>
    <name evidence="3" type="ORF">GXP70_19310</name>
</gene>
<name>A0A6C0FZ38_9BACL</name>
<feature type="transmembrane region" description="Helical" evidence="2">
    <location>
        <begin position="194"/>
        <end position="213"/>
    </location>
</feature>
<feature type="transmembrane region" description="Helical" evidence="2">
    <location>
        <begin position="310"/>
        <end position="341"/>
    </location>
</feature>
<dbReference type="Proteomes" id="UP000476064">
    <property type="component" value="Chromosome"/>
</dbReference>
<keyword evidence="4" id="KW-1185">Reference proteome</keyword>
<feature type="transmembrane region" description="Helical" evidence="2">
    <location>
        <begin position="66"/>
        <end position="83"/>
    </location>
</feature>
<feature type="transmembrane region" description="Helical" evidence="2">
    <location>
        <begin position="385"/>
        <end position="407"/>
    </location>
</feature>
<keyword evidence="2" id="KW-0812">Transmembrane</keyword>
<evidence type="ECO:0000313" key="4">
    <source>
        <dbReference type="Proteomes" id="UP000476064"/>
    </source>
</evidence>
<sequence length="489" mass="54733">MAGNDFAAAGKRSWRQADGRGQMHAGSDRRGAKQAGEAAGMPYLPGRRSPLPLEPAAARIALHHPALAAMYLVMLLLLGKLFFGLDEKLGMVAFFALLIPFFFFLLRWPNTPFALFGGLGVMLLGKLVYAATMNPVGGPDSIHYFEQVSTFQRLSDFMPYAWNHIVTQWMNISAYPMFGLVYMPFFKWLDIEDSLPIIMLNGLLLLLLVNGVYRMNESRFAYELPEGKRSRFHAYVIFGLLASPSFMLMSSMFAKDVLCALLGAYGASLLMRRRYVLFVLLLLYATGLRDYAVIYTFGFYFLYRQKFRTALAVMVAAMGLLVMQIGPLGLINASLLVVYLFLSPNPLNPGNWDSELLLRTLEALIMTAGLVVSALNFLRFKETRPFYAVAFVVLFTYACTLVLVGYVTVTERDLDYGVGTVGDNMVRKKLPVLPLLYVYQAYTFVWAARWFRRCGRQPGNRGANPNGSLPPGKMQPGQAINPIYRSGKV</sequence>
<dbReference type="EMBL" id="CP048209">
    <property type="protein sequence ID" value="QHT61917.1"/>
    <property type="molecule type" value="Genomic_DNA"/>
</dbReference>
<dbReference type="AlphaFoldDB" id="A0A6C0FZ38"/>
<keyword evidence="2" id="KW-0472">Membrane</keyword>
<protein>
    <submittedName>
        <fullName evidence="3">Uncharacterized protein</fullName>
    </submittedName>
</protein>
<proteinExistence type="predicted"/>
<keyword evidence="2" id="KW-1133">Transmembrane helix</keyword>
<evidence type="ECO:0000313" key="3">
    <source>
        <dbReference type="EMBL" id="QHT61917.1"/>
    </source>
</evidence>
<feature type="transmembrane region" description="Helical" evidence="2">
    <location>
        <begin position="361"/>
        <end position="378"/>
    </location>
</feature>